<proteinExistence type="predicted"/>
<keyword evidence="3" id="KW-1185">Reference proteome</keyword>
<reference evidence="2 3" key="1">
    <citation type="submission" date="2019-03" db="EMBL/GenBank/DDBJ databases">
        <title>Deep-cultivation of Planctomycetes and their phenomic and genomic characterization uncovers novel biology.</title>
        <authorList>
            <person name="Wiegand S."/>
            <person name="Jogler M."/>
            <person name="Boedeker C."/>
            <person name="Pinto D."/>
            <person name="Vollmers J."/>
            <person name="Rivas-Marin E."/>
            <person name="Kohn T."/>
            <person name="Peeters S.H."/>
            <person name="Heuer A."/>
            <person name="Rast P."/>
            <person name="Oberbeckmann S."/>
            <person name="Bunk B."/>
            <person name="Jeske O."/>
            <person name="Meyerdierks A."/>
            <person name="Storesund J.E."/>
            <person name="Kallscheuer N."/>
            <person name="Luecker S."/>
            <person name="Lage O.M."/>
            <person name="Pohl T."/>
            <person name="Merkel B.J."/>
            <person name="Hornburger P."/>
            <person name="Mueller R.-W."/>
            <person name="Bruemmer F."/>
            <person name="Labrenz M."/>
            <person name="Spormann A.M."/>
            <person name="Op den Camp H."/>
            <person name="Overmann J."/>
            <person name="Amann R."/>
            <person name="Jetten M.S.M."/>
            <person name="Mascher T."/>
            <person name="Medema M.H."/>
            <person name="Devos D.P."/>
            <person name="Kaster A.-K."/>
            <person name="Ovreas L."/>
            <person name="Rohde M."/>
            <person name="Galperin M.Y."/>
            <person name="Jogler C."/>
        </authorList>
    </citation>
    <scope>NUCLEOTIDE SEQUENCE [LARGE SCALE GENOMIC DNA]</scope>
    <source>
        <strain evidence="2 3">Enr10</strain>
    </source>
</reference>
<dbReference type="Pfam" id="PF10124">
    <property type="entry name" value="Mu-like_gpT"/>
    <property type="match status" value="2"/>
</dbReference>
<evidence type="ECO:0000259" key="1">
    <source>
        <dbReference type="Pfam" id="PF10124"/>
    </source>
</evidence>
<organism evidence="2 3">
    <name type="scientific">Gimesia panareensis</name>
    <dbReference type="NCBI Taxonomy" id="2527978"/>
    <lineage>
        <taxon>Bacteria</taxon>
        <taxon>Pseudomonadati</taxon>
        <taxon>Planctomycetota</taxon>
        <taxon>Planctomycetia</taxon>
        <taxon>Planctomycetales</taxon>
        <taxon>Planctomycetaceae</taxon>
        <taxon>Gimesia</taxon>
    </lineage>
</organism>
<evidence type="ECO:0000313" key="2">
    <source>
        <dbReference type="EMBL" id="QDT26803.1"/>
    </source>
</evidence>
<dbReference type="EMBL" id="CP037421">
    <property type="protein sequence ID" value="QDT26803.1"/>
    <property type="molecule type" value="Genomic_DNA"/>
</dbReference>
<dbReference type="InterPro" id="IPR018774">
    <property type="entry name" value="Phage_Mu_GpT"/>
</dbReference>
<sequence length="325" mass="36106">MAIQPRGGTGQLSERGILGMFYEALETPRDQSWIGMISEMVDSDQEIETYRSLGHVPRMKIFQGSKDVKQLRKYEFEIRNEEYDVTVGIPVRDIRRDKTGQIQKRLNEMVTASTTHWNTLASGLIVNGHTAACYDDSNFFATDHQVGDSGVQTNIITASDYTNLAIVAATNPTAAEFADAILSAIQQLYSFKDEHNEPLNEEALSFIVMVPIQFWAVAQRAVSSNFLAVPGGGQTDNPLKDSQFKIEIVPNSRITFTDSFCVFRADSSAKALIRQEEVSPEPDVLGAGSDHAFKEKEWLFSVDTTRAMGYGAWHQTVKVTFSTAS</sequence>
<protein>
    <submittedName>
        <fullName evidence="2">Mu-like prophage major head subunit gpT</fullName>
    </submittedName>
</protein>
<dbReference type="Proteomes" id="UP000315647">
    <property type="component" value="Chromosome"/>
</dbReference>
<dbReference type="RefSeq" id="WP_145448970.1">
    <property type="nucleotide sequence ID" value="NZ_CP037421.1"/>
</dbReference>
<feature type="domain" description="Bacteriophage Mu GpT" evidence="1">
    <location>
        <begin position="30"/>
        <end position="157"/>
    </location>
</feature>
<evidence type="ECO:0000313" key="3">
    <source>
        <dbReference type="Proteomes" id="UP000315647"/>
    </source>
</evidence>
<feature type="domain" description="Bacteriophage Mu GpT" evidence="1">
    <location>
        <begin position="235"/>
        <end position="318"/>
    </location>
</feature>
<accession>A0A517Q594</accession>
<dbReference type="AlphaFoldDB" id="A0A517Q594"/>
<gene>
    <name evidence="2" type="ORF">Enr10x_21130</name>
</gene>
<name>A0A517Q594_9PLAN</name>